<keyword evidence="5 6" id="KW-0472">Membrane</keyword>
<dbReference type="PANTHER" id="PTHR33545:SF5">
    <property type="entry name" value="UPF0750 MEMBRANE PROTEIN YITT"/>
    <property type="match status" value="1"/>
</dbReference>
<keyword evidence="8" id="KW-1185">Reference proteome</keyword>
<feature type="transmembrane region" description="Helical" evidence="6">
    <location>
        <begin position="151"/>
        <end position="172"/>
    </location>
</feature>
<evidence type="ECO:0000256" key="6">
    <source>
        <dbReference type="SAM" id="Phobius"/>
    </source>
</evidence>
<dbReference type="InterPro" id="IPR051461">
    <property type="entry name" value="UPF0750_membrane"/>
</dbReference>
<gene>
    <name evidence="7" type="ORF">RKE40_08110</name>
</gene>
<keyword evidence="3 6" id="KW-0812">Transmembrane</keyword>
<evidence type="ECO:0000256" key="3">
    <source>
        <dbReference type="ARBA" id="ARBA00022692"/>
    </source>
</evidence>
<accession>A0ABU3S4Y0</accession>
<name>A0ABU3S4Y0_9HYPH</name>
<dbReference type="InterPro" id="IPR003740">
    <property type="entry name" value="YitT"/>
</dbReference>
<feature type="transmembrane region" description="Helical" evidence="6">
    <location>
        <begin position="82"/>
        <end position="100"/>
    </location>
</feature>
<feature type="transmembrane region" description="Helical" evidence="6">
    <location>
        <begin position="112"/>
        <end position="130"/>
    </location>
</feature>
<proteinExistence type="predicted"/>
<keyword evidence="4 6" id="KW-1133">Transmembrane helix</keyword>
<sequence length="205" mass="21561">MTIGTGATNRHRLYEDALAMLLGAMLVSLGVVLYAKATLVTGGLAGLALLVEAAGGPSFSAGFFLLNLPFYWLALQRLGRGYTLRTFLAVALVSGLSWATPQLIRIEQIDPFYAAIAGGSLMGIGMLVLFRHRTGLGGVNVLAAYLQERHGLRAGWVQLGIDAAILAAAAFVLPFDKVALSLVGAVALNLNLAINHKPGRYLGVT</sequence>
<dbReference type="EMBL" id="JAWDID010000009">
    <property type="protein sequence ID" value="MDU0339841.1"/>
    <property type="molecule type" value="Genomic_DNA"/>
</dbReference>
<feature type="transmembrane region" description="Helical" evidence="6">
    <location>
        <begin position="47"/>
        <end position="70"/>
    </location>
</feature>
<comment type="caution">
    <text evidence="7">The sequence shown here is derived from an EMBL/GenBank/DDBJ whole genome shotgun (WGS) entry which is preliminary data.</text>
</comment>
<evidence type="ECO:0000256" key="2">
    <source>
        <dbReference type="ARBA" id="ARBA00022475"/>
    </source>
</evidence>
<evidence type="ECO:0000256" key="4">
    <source>
        <dbReference type="ARBA" id="ARBA00022989"/>
    </source>
</evidence>
<dbReference type="PANTHER" id="PTHR33545">
    <property type="entry name" value="UPF0750 MEMBRANE PROTEIN YITT-RELATED"/>
    <property type="match status" value="1"/>
</dbReference>
<comment type="subcellular location">
    <subcellularLocation>
        <location evidence="1">Cell membrane</location>
        <topology evidence="1">Multi-pass membrane protein</topology>
    </subcellularLocation>
</comment>
<evidence type="ECO:0000256" key="5">
    <source>
        <dbReference type="ARBA" id="ARBA00023136"/>
    </source>
</evidence>
<evidence type="ECO:0000256" key="1">
    <source>
        <dbReference type="ARBA" id="ARBA00004651"/>
    </source>
</evidence>
<evidence type="ECO:0000313" key="8">
    <source>
        <dbReference type="Proteomes" id="UP001254257"/>
    </source>
</evidence>
<feature type="transmembrane region" description="Helical" evidence="6">
    <location>
        <begin position="178"/>
        <end position="194"/>
    </location>
</feature>
<dbReference type="Pfam" id="PF02588">
    <property type="entry name" value="YitT_membrane"/>
    <property type="match status" value="1"/>
</dbReference>
<keyword evidence="2" id="KW-1003">Cell membrane</keyword>
<protein>
    <submittedName>
        <fullName evidence="7">YitT family protein</fullName>
    </submittedName>
</protein>
<evidence type="ECO:0000313" key="7">
    <source>
        <dbReference type="EMBL" id="MDU0339841.1"/>
    </source>
</evidence>
<dbReference type="Proteomes" id="UP001254257">
    <property type="component" value="Unassembled WGS sequence"/>
</dbReference>
<reference evidence="7 8" key="1">
    <citation type="submission" date="2023-09" db="EMBL/GenBank/DDBJ databases">
        <title>Whole genome shotgun sequencing (WGS) of Bosea sp. ZW T0_25, isolated from stored onions (Allium cepa).</title>
        <authorList>
            <person name="Stoll D.A."/>
            <person name="Huch M."/>
        </authorList>
    </citation>
    <scope>NUCLEOTIDE SEQUENCE [LARGE SCALE GENOMIC DNA]</scope>
    <source>
        <strain evidence="7 8">ZW T0_25</strain>
    </source>
</reference>
<feature type="transmembrane region" description="Helical" evidence="6">
    <location>
        <begin position="17"/>
        <end position="35"/>
    </location>
</feature>
<organism evidence="7 8">
    <name type="scientific">Bosea rubneri</name>
    <dbReference type="NCBI Taxonomy" id="3075434"/>
    <lineage>
        <taxon>Bacteria</taxon>
        <taxon>Pseudomonadati</taxon>
        <taxon>Pseudomonadota</taxon>
        <taxon>Alphaproteobacteria</taxon>
        <taxon>Hyphomicrobiales</taxon>
        <taxon>Boseaceae</taxon>
        <taxon>Bosea</taxon>
    </lineage>
</organism>